<dbReference type="RefSeq" id="WP_021687881.1">
    <property type="nucleotide sequence ID" value="NZ_KI260569.1"/>
</dbReference>
<dbReference type="InterPro" id="IPR007387">
    <property type="entry name" value="TRAP_DctQ"/>
</dbReference>
<sequence length="163" mass="18720">MKLYKKILDVFIKAVSVLLVLTVCAIVVLMVNELILRNIFNKSFRGMTELAGCLFLWMAFLGITVLYDKEGLISLDIVSVRMRGMLASIFWYIRHIVIFVFGIVMVIAFWGLFPFVITEYYSSMPSFSKMWQFLPLALSGIFLAFKAAYNILEKLYNTKAALQ</sequence>
<evidence type="ECO:0000313" key="11">
    <source>
        <dbReference type="EMBL" id="ERJ92022.1"/>
    </source>
</evidence>
<dbReference type="PANTHER" id="PTHR35011">
    <property type="entry name" value="2,3-DIKETO-L-GULONATE TRAP TRANSPORTER SMALL PERMEASE PROTEIN YIAM"/>
    <property type="match status" value="1"/>
</dbReference>
<feature type="domain" description="Tripartite ATP-independent periplasmic transporters DctQ component" evidence="10">
    <location>
        <begin position="26"/>
        <end position="155"/>
    </location>
</feature>
<comment type="similarity">
    <text evidence="8">Belongs to the TRAP transporter small permease family.</text>
</comment>
<dbReference type="InterPro" id="IPR055348">
    <property type="entry name" value="DctQ"/>
</dbReference>
<dbReference type="PANTHER" id="PTHR35011:SF2">
    <property type="entry name" value="2,3-DIKETO-L-GULONATE TRAP TRANSPORTER SMALL PERMEASE PROTEIN YIAM"/>
    <property type="match status" value="1"/>
</dbReference>
<evidence type="ECO:0000256" key="9">
    <source>
        <dbReference type="SAM" id="Phobius"/>
    </source>
</evidence>
<dbReference type="Proteomes" id="UP000016649">
    <property type="component" value="Unassembled WGS sequence"/>
</dbReference>
<keyword evidence="3" id="KW-1003">Cell membrane</keyword>
<reference evidence="11 12" key="1">
    <citation type="submission" date="2013-08" db="EMBL/GenBank/DDBJ databases">
        <authorList>
            <person name="Weinstock G."/>
            <person name="Sodergren E."/>
            <person name="Wylie T."/>
            <person name="Fulton L."/>
            <person name="Fulton R."/>
            <person name="Fronick C."/>
            <person name="O'Laughlin M."/>
            <person name="Godfrey J."/>
            <person name="Miner T."/>
            <person name="Herter B."/>
            <person name="Appelbaum E."/>
            <person name="Cordes M."/>
            <person name="Lek S."/>
            <person name="Wollam A."/>
            <person name="Pepin K.H."/>
            <person name="Palsikar V.B."/>
            <person name="Mitreva M."/>
            <person name="Wilson R.K."/>
        </authorList>
    </citation>
    <scope>NUCLEOTIDE SEQUENCE [LARGE SCALE GENOMIC DNA]</scope>
    <source>
        <strain evidence="11 12">ATCC 700332</strain>
    </source>
</reference>
<feature type="transmembrane region" description="Helical" evidence="9">
    <location>
        <begin position="47"/>
        <end position="68"/>
    </location>
</feature>
<feature type="transmembrane region" description="Helical" evidence="9">
    <location>
        <begin position="12"/>
        <end position="35"/>
    </location>
</feature>
<keyword evidence="5 9" id="KW-0812">Transmembrane</keyword>
<keyword evidence="6 9" id="KW-1133">Transmembrane helix</keyword>
<evidence type="ECO:0000256" key="7">
    <source>
        <dbReference type="ARBA" id="ARBA00023136"/>
    </source>
</evidence>
<evidence type="ECO:0000313" key="12">
    <source>
        <dbReference type="Proteomes" id="UP000016649"/>
    </source>
</evidence>
<feature type="transmembrane region" description="Helical" evidence="9">
    <location>
        <begin position="133"/>
        <end position="152"/>
    </location>
</feature>
<evidence type="ECO:0000256" key="4">
    <source>
        <dbReference type="ARBA" id="ARBA00022519"/>
    </source>
</evidence>
<keyword evidence="12" id="KW-1185">Reference proteome</keyword>
<name>A0ABN0NXC5_TRELE</name>
<dbReference type="EMBL" id="AWVH01000039">
    <property type="protein sequence ID" value="ERJ92022.1"/>
    <property type="molecule type" value="Genomic_DNA"/>
</dbReference>
<comment type="subcellular location">
    <subcellularLocation>
        <location evidence="1">Cell inner membrane</location>
        <topology evidence="1">Multi-pass membrane protein</topology>
    </subcellularLocation>
</comment>
<evidence type="ECO:0000256" key="8">
    <source>
        <dbReference type="ARBA" id="ARBA00038436"/>
    </source>
</evidence>
<evidence type="ECO:0000256" key="6">
    <source>
        <dbReference type="ARBA" id="ARBA00022989"/>
    </source>
</evidence>
<organism evidence="11 12">
    <name type="scientific">Treponema lecithinolyticum ATCC 700332</name>
    <dbReference type="NCBI Taxonomy" id="1321815"/>
    <lineage>
        <taxon>Bacteria</taxon>
        <taxon>Pseudomonadati</taxon>
        <taxon>Spirochaetota</taxon>
        <taxon>Spirochaetia</taxon>
        <taxon>Spirochaetales</taxon>
        <taxon>Treponemataceae</taxon>
        <taxon>Treponema</taxon>
    </lineage>
</organism>
<protein>
    <recommendedName>
        <fullName evidence="10">Tripartite ATP-independent periplasmic transporters DctQ component domain-containing protein</fullName>
    </recommendedName>
</protein>
<accession>A0ABN0NXC5</accession>
<comment type="caution">
    <text evidence="11">The sequence shown here is derived from an EMBL/GenBank/DDBJ whole genome shotgun (WGS) entry which is preliminary data.</text>
</comment>
<evidence type="ECO:0000256" key="1">
    <source>
        <dbReference type="ARBA" id="ARBA00004429"/>
    </source>
</evidence>
<evidence type="ECO:0000256" key="3">
    <source>
        <dbReference type="ARBA" id="ARBA00022475"/>
    </source>
</evidence>
<keyword evidence="7 9" id="KW-0472">Membrane</keyword>
<gene>
    <name evidence="11" type="ORF">HMPREF9193_01680</name>
</gene>
<evidence type="ECO:0000259" key="10">
    <source>
        <dbReference type="Pfam" id="PF04290"/>
    </source>
</evidence>
<dbReference type="PRINTS" id="PR00173">
    <property type="entry name" value="EDTRNSPORT"/>
</dbReference>
<keyword evidence="2" id="KW-0813">Transport</keyword>
<proteinExistence type="inferred from homology"/>
<evidence type="ECO:0000256" key="2">
    <source>
        <dbReference type="ARBA" id="ARBA00022448"/>
    </source>
</evidence>
<dbReference type="Pfam" id="PF04290">
    <property type="entry name" value="DctQ"/>
    <property type="match status" value="1"/>
</dbReference>
<evidence type="ECO:0000256" key="5">
    <source>
        <dbReference type="ARBA" id="ARBA00022692"/>
    </source>
</evidence>
<feature type="transmembrane region" description="Helical" evidence="9">
    <location>
        <begin position="89"/>
        <end position="113"/>
    </location>
</feature>
<keyword evidence="4" id="KW-0997">Cell inner membrane</keyword>